<dbReference type="AlphaFoldDB" id="A0A2G5TCA4"/>
<evidence type="ECO:0008006" key="8">
    <source>
        <dbReference type="Google" id="ProtNLM"/>
    </source>
</evidence>
<gene>
    <name evidence="6" type="primary">Cnig_chr_V.g18030</name>
    <name evidence="6" type="ORF">B9Z55_018030</name>
</gene>
<evidence type="ECO:0000256" key="3">
    <source>
        <dbReference type="ARBA" id="ARBA00023136"/>
    </source>
</evidence>
<organism evidence="6 7">
    <name type="scientific">Caenorhabditis nigoni</name>
    <dbReference type="NCBI Taxonomy" id="1611254"/>
    <lineage>
        <taxon>Eukaryota</taxon>
        <taxon>Metazoa</taxon>
        <taxon>Ecdysozoa</taxon>
        <taxon>Nematoda</taxon>
        <taxon>Chromadorea</taxon>
        <taxon>Rhabditida</taxon>
        <taxon>Rhabditina</taxon>
        <taxon>Rhabditomorpha</taxon>
        <taxon>Rhabditoidea</taxon>
        <taxon>Rhabditidae</taxon>
        <taxon>Peloderinae</taxon>
        <taxon>Caenorhabditis</taxon>
    </lineage>
</organism>
<evidence type="ECO:0000256" key="1">
    <source>
        <dbReference type="ARBA" id="ARBA00004370"/>
    </source>
</evidence>
<evidence type="ECO:0000313" key="7">
    <source>
        <dbReference type="Proteomes" id="UP000230233"/>
    </source>
</evidence>
<comment type="subcellular location">
    <subcellularLocation>
        <location evidence="1">Membrane</location>
    </subcellularLocation>
</comment>
<dbReference type="InterPro" id="IPR045860">
    <property type="entry name" value="Snake_toxin-like_sf"/>
</dbReference>
<protein>
    <recommendedName>
        <fullName evidence="8">Activin types I and II receptor domain-containing protein</fullName>
    </recommendedName>
</protein>
<dbReference type="GO" id="GO:0016020">
    <property type="term" value="C:membrane"/>
    <property type="evidence" value="ECO:0007669"/>
    <property type="project" value="UniProtKB-SubCell"/>
</dbReference>
<reference evidence="7" key="1">
    <citation type="submission" date="2017-10" db="EMBL/GenBank/DDBJ databases">
        <title>Rapid genome shrinkage in a self-fertile nematode reveals novel sperm competition proteins.</title>
        <authorList>
            <person name="Yin D."/>
            <person name="Schwarz E.M."/>
            <person name="Thomas C.G."/>
            <person name="Felde R.L."/>
            <person name="Korf I.F."/>
            <person name="Cutter A.D."/>
            <person name="Schartner C.M."/>
            <person name="Ralston E.J."/>
            <person name="Meyer B.J."/>
            <person name="Haag E.S."/>
        </authorList>
    </citation>
    <scope>NUCLEOTIDE SEQUENCE [LARGE SCALE GENOMIC DNA]</scope>
    <source>
        <strain evidence="7">JU1422</strain>
    </source>
</reference>
<dbReference type="InterPro" id="IPR056039">
    <property type="entry name" value="DUF7622"/>
</dbReference>
<dbReference type="Pfam" id="PF24602">
    <property type="entry name" value="DUF7622"/>
    <property type="match status" value="1"/>
</dbReference>
<feature type="domain" description="DUF7622" evidence="5">
    <location>
        <begin position="154"/>
        <end position="229"/>
    </location>
</feature>
<dbReference type="EMBL" id="PDUG01000005">
    <property type="protein sequence ID" value="PIC24888.1"/>
    <property type="molecule type" value="Genomic_DNA"/>
</dbReference>
<name>A0A2G5TCA4_9PELO</name>
<dbReference type="PANTHER" id="PTHR37433">
    <property type="entry name" value="PROTEIN CBG25136-RELATED"/>
    <property type="match status" value="1"/>
</dbReference>
<keyword evidence="2" id="KW-0732">Signal</keyword>
<feature type="domain" description="Activin types I and II receptor" evidence="4">
    <location>
        <begin position="44"/>
        <end position="150"/>
    </location>
</feature>
<dbReference type="Proteomes" id="UP000230233">
    <property type="component" value="Chromosome V"/>
</dbReference>
<keyword evidence="7" id="KW-1185">Reference proteome</keyword>
<accession>A0A2G5TCA4</accession>
<dbReference type="OrthoDB" id="10444088at2759"/>
<dbReference type="Pfam" id="PF01064">
    <property type="entry name" value="Activin_recp"/>
    <property type="match status" value="1"/>
</dbReference>
<dbReference type="SUPFAM" id="SSF57302">
    <property type="entry name" value="Snake toxin-like"/>
    <property type="match status" value="1"/>
</dbReference>
<dbReference type="InterPro" id="IPR000472">
    <property type="entry name" value="Activin_recp"/>
</dbReference>
<dbReference type="PANTHER" id="PTHR37433:SF19">
    <property type="entry name" value="ACTIVIN_RECP DOMAIN-CONTAINING PROTEIN"/>
    <property type="match status" value="1"/>
</dbReference>
<dbReference type="GO" id="GO:0004675">
    <property type="term" value="F:transmembrane receptor protein serine/threonine kinase activity"/>
    <property type="evidence" value="ECO:0007669"/>
    <property type="project" value="InterPro"/>
</dbReference>
<comment type="caution">
    <text evidence="6">The sequence shown here is derived from an EMBL/GenBank/DDBJ whole genome shotgun (WGS) entry which is preliminary data.</text>
</comment>
<evidence type="ECO:0000256" key="2">
    <source>
        <dbReference type="ARBA" id="ARBA00022729"/>
    </source>
</evidence>
<sequence length="250" mass="27270">MCESGSYCFTTWIVAHGAIKEQGCKTTRTDLTDRQCQTNRKGLVTCVCSSEKCNDASFSIPSDIALTAPPVIKCYSYSMKDDDFCFGHYCTYTAQTVMNDFGDVFKSSYGIQRGCSDAVYADDVDSTNICYAIDNSIICQCNTEFCNRDQSLQVPLGNLLCYFGHATNPIPDALNYCRGHLCYKMAPDYNGKITRGCLSVSDGAPAELKLPGASKYFKICNEELCNGDYSENALTPSSNNVEGSGTPESG</sequence>
<proteinExistence type="predicted"/>
<evidence type="ECO:0000259" key="5">
    <source>
        <dbReference type="Pfam" id="PF24602"/>
    </source>
</evidence>
<keyword evidence="3" id="KW-0472">Membrane</keyword>
<evidence type="ECO:0000259" key="4">
    <source>
        <dbReference type="Pfam" id="PF01064"/>
    </source>
</evidence>
<evidence type="ECO:0000313" key="6">
    <source>
        <dbReference type="EMBL" id="PIC24888.1"/>
    </source>
</evidence>